<dbReference type="EMBL" id="VLKT01000035">
    <property type="protein sequence ID" value="TWI29556.1"/>
    <property type="molecule type" value="Genomic_DNA"/>
</dbReference>
<evidence type="ECO:0000313" key="4">
    <source>
        <dbReference type="Proteomes" id="UP000317122"/>
    </source>
</evidence>
<sequence>MEQDELDELRNRVACAAALDQAGYAIDLKESTRRAIKYRQGDEIVIVIHEGKGWFDPLSDAKGDVFSLMTHLHGVGFAVAKLHVARLVGYEPREPAWKRQARHRKPDLGVAERWSARRKPWPGSMTWRYLRDDRHLPEAVISAAIRHDLLREGPRGSIWAAHRDGEGAVTGWEERGPEWRGFSTGGAKVLFRFGPVHALRLCVTEAAIDAMSLAALESTRRDSLYLSTGGGWSPATDTAIWTLAARQGVLLVAATDNNAQGDTYADRLEVVAGEASCGFERLRPQEEDWNAELKARSGKEGKGGKGVGGRPAAACPPAASRVKLRGP</sequence>
<dbReference type="Pfam" id="PF13154">
    <property type="entry name" value="DUF3991"/>
    <property type="match status" value="1"/>
</dbReference>
<proteinExistence type="predicted"/>
<dbReference type="OrthoDB" id="5757175at2"/>
<feature type="region of interest" description="Disordered" evidence="1">
    <location>
        <begin position="293"/>
        <end position="327"/>
    </location>
</feature>
<dbReference type="PIRSF" id="PIRSF036054">
    <property type="entry name" value="UCP036054"/>
    <property type="match status" value="1"/>
</dbReference>
<dbReference type="InterPro" id="IPR017041">
    <property type="entry name" value="UCP036054"/>
</dbReference>
<evidence type="ECO:0000259" key="2">
    <source>
        <dbReference type="Pfam" id="PF13154"/>
    </source>
</evidence>
<protein>
    <submittedName>
        <fullName evidence="3">Toprim domain-containing protein</fullName>
    </submittedName>
</protein>
<dbReference type="InterPro" id="IPR025054">
    <property type="entry name" value="DUF3991"/>
</dbReference>
<dbReference type="RefSeq" id="WP_145720940.1">
    <property type="nucleotide sequence ID" value="NZ_BSPF01000010.1"/>
</dbReference>
<gene>
    <name evidence="3" type="ORF">IQ26_04975</name>
</gene>
<dbReference type="Pfam" id="PF13155">
    <property type="entry name" value="Toprim_2"/>
    <property type="match status" value="1"/>
</dbReference>
<comment type="caution">
    <text evidence="3">The sequence shown here is derived from an EMBL/GenBank/DDBJ whole genome shotgun (WGS) entry which is preliminary data.</text>
</comment>
<keyword evidence="4" id="KW-1185">Reference proteome</keyword>
<accession>A0A562NBM4</accession>
<reference evidence="3 4" key="1">
    <citation type="journal article" date="2015" name="Stand. Genomic Sci.">
        <title>Genomic Encyclopedia of Bacterial and Archaeal Type Strains, Phase III: the genomes of soil and plant-associated and newly described type strains.</title>
        <authorList>
            <person name="Whitman W.B."/>
            <person name="Woyke T."/>
            <person name="Klenk H.P."/>
            <person name="Zhou Y."/>
            <person name="Lilburn T.G."/>
            <person name="Beck B.J."/>
            <person name="De Vos P."/>
            <person name="Vandamme P."/>
            <person name="Eisen J.A."/>
            <person name="Garrity G."/>
            <person name="Hugenholtz P."/>
            <person name="Kyrpides N.C."/>
        </authorList>
    </citation>
    <scope>NUCLEOTIDE SEQUENCE [LARGE SCALE GENOMIC DNA]</scope>
    <source>
        <strain evidence="3 4">CGMCC 1.2546</strain>
    </source>
</reference>
<dbReference type="AlphaFoldDB" id="A0A562NBM4"/>
<dbReference type="Gene3D" id="3.40.1360.10">
    <property type="match status" value="1"/>
</dbReference>
<feature type="domain" description="DUF3991" evidence="2">
    <location>
        <begin position="128"/>
        <end position="195"/>
    </location>
</feature>
<feature type="compositionally biased region" description="Basic and acidic residues" evidence="1">
    <location>
        <begin position="293"/>
        <end position="303"/>
    </location>
</feature>
<organism evidence="3 4">
    <name type="scientific">Mesorhizobium tianshanense</name>
    <dbReference type="NCBI Taxonomy" id="39844"/>
    <lineage>
        <taxon>Bacteria</taxon>
        <taxon>Pseudomonadati</taxon>
        <taxon>Pseudomonadota</taxon>
        <taxon>Alphaproteobacteria</taxon>
        <taxon>Hyphomicrobiales</taxon>
        <taxon>Phyllobacteriaceae</taxon>
        <taxon>Mesorhizobium</taxon>
    </lineage>
</organism>
<name>A0A562NBM4_9HYPH</name>
<dbReference type="Proteomes" id="UP000317122">
    <property type="component" value="Unassembled WGS sequence"/>
</dbReference>
<evidence type="ECO:0000313" key="3">
    <source>
        <dbReference type="EMBL" id="TWI29556.1"/>
    </source>
</evidence>
<evidence type="ECO:0000256" key="1">
    <source>
        <dbReference type="SAM" id="MobiDB-lite"/>
    </source>
</evidence>